<dbReference type="HOGENOM" id="CLU_000288_7_31_1"/>
<protein>
    <submittedName>
        <fullName evidence="2">Uncharacterized protein</fullName>
    </submittedName>
</protein>
<dbReference type="EMBL" id="KI287065">
    <property type="protein sequence ID" value="ESA10478.1"/>
    <property type="molecule type" value="Genomic_DNA"/>
</dbReference>
<reference evidence="2" key="1">
    <citation type="submission" date="2013-07" db="EMBL/GenBank/DDBJ databases">
        <title>The genome of an arbuscular mycorrhizal fungus provides insights into the evolution of the oldest plant symbiosis.</title>
        <authorList>
            <consortium name="DOE Joint Genome Institute"/>
            <person name="Tisserant E."/>
            <person name="Malbreil M."/>
            <person name="Kuo A."/>
            <person name="Kohler A."/>
            <person name="Symeonidi A."/>
            <person name="Balestrini R."/>
            <person name="Charron P."/>
            <person name="Duensing N."/>
            <person name="Frei-dit-Frey N."/>
            <person name="Gianinazzi-Pearson V."/>
            <person name="Gilbert B."/>
            <person name="Handa Y."/>
            <person name="Hijri M."/>
            <person name="Kaul R."/>
            <person name="Kawaguchi M."/>
            <person name="Krajinski F."/>
            <person name="Lammers P."/>
            <person name="Lapierre D."/>
            <person name="Masclaux F.G."/>
            <person name="Murat C."/>
            <person name="Morin E."/>
            <person name="Ndikumana S."/>
            <person name="Pagni M."/>
            <person name="Petitpierre D."/>
            <person name="Requena N."/>
            <person name="Rosikiewicz P."/>
            <person name="Riley R."/>
            <person name="Saito K."/>
            <person name="San Clemente H."/>
            <person name="Shapiro H."/>
            <person name="van Tuinen D."/>
            <person name="Becard G."/>
            <person name="Bonfante P."/>
            <person name="Paszkowski U."/>
            <person name="Shachar-Hill Y."/>
            <person name="Young J.P."/>
            <person name="Sanders I.R."/>
            <person name="Henrissat B."/>
            <person name="Rensing S.A."/>
            <person name="Grigoriev I.V."/>
            <person name="Corradi N."/>
            <person name="Roux C."/>
            <person name="Martin F."/>
        </authorList>
    </citation>
    <scope>NUCLEOTIDE SEQUENCE</scope>
    <source>
        <strain evidence="2">DAOM 197198</strain>
    </source>
</reference>
<feature type="region of interest" description="Disordered" evidence="1">
    <location>
        <begin position="91"/>
        <end position="126"/>
    </location>
</feature>
<accession>U9TVZ8</accession>
<evidence type="ECO:0000313" key="2">
    <source>
        <dbReference type="EMBL" id="ESA10478.1"/>
    </source>
</evidence>
<sequence length="126" mass="14844">TSKVHQFENLPEPRNATAEELEAFHSKPYDFDIPNNIEDFGKSVNQKDNVTKTLDNSKKDPSKVFNKLQISSKIDNVRNDYFREEIIQRQKKNVHINDDDEMHNNSNFHSEEQNELELPDDIDKEQ</sequence>
<proteinExistence type="predicted"/>
<organism evidence="2">
    <name type="scientific">Rhizophagus irregularis (strain DAOM 181602 / DAOM 197198 / MUCL 43194)</name>
    <name type="common">Arbuscular mycorrhizal fungus</name>
    <name type="synonym">Glomus intraradices</name>
    <dbReference type="NCBI Taxonomy" id="747089"/>
    <lineage>
        <taxon>Eukaryota</taxon>
        <taxon>Fungi</taxon>
        <taxon>Fungi incertae sedis</taxon>
        <taxon>Mucoromycota</taxon>
        <taxon>Glomeromycotina</taxon>
        <taxon>Glomeromycetes</taxon>
        <taxon>Glomerales</taxon>
        <taxon>Glomeraceae</taxon>
        <taxon>Rhizophagus</taxon>
    </lineage>
</organism>
<evidence type="ECO:0000256" key="1">
    <source>
        <dbReference type="SAM" id="MobiDB-lite"/>
    </source>
</evidence>
<dbReference type="AlphaFoldDB" id="U9TVZ8"/>
<gene>
    <name evidence="2" type="ORF">GLOINDRAFT_29409</name>
</gene>
<feature type="non-terminal residue" evidence="2">
    <location>
        <position position="1"/>
    </location>
</feature>
<feature type="compositionally biased region" description="Acidic residues" evidence="1">
    <location>
        <begin position="113"/>
        <end position="126"/>
    </location>
</feature>
<name>U9TVZ8_RHIID</name>